<keyword evidence="1" id="KW-1185">Reference proteome</keyword>
<evidence type="ECO:0000313" key="1">
    <source>
        <dbReference type="Proteomes" id="UP000036681"/>
    </source>
</evidence>
<accession>A0A0M3HEW3</accession>
<protein>
    <submittedName>
        <fullName evidence="2">Uncharacterized protein</fullName>
    </submittedName>
</protein>
<dbReference type="WBParaSite" id="ALUE_0000005001-mRNA-1">
    <property type="protein sequence ID" value="ALUE_0000005001-mRNA-1"/>
    <property type="gene ID" value="ALUE_0000005001"/>
</dbReference>
<organism evidence="1 2">
    <name type="scientific">Ascaris lumbricoides</name>
    <name type="common">Giant roundworm</name>
    <dbReference type="NCBI Taxonomy" id="6252"/>
    <lineage>
        <taxon>Eukaryota</taxon>
        <taxon>Metazoa</taxon>
        <taxon>Ecdysozoa</taxon>
        <taxon>Nematoda</taxon>
        <taxon>Chromadorea</taxon>
        <taxon>Rhabditida</taxon>
        <taxon>Spirurina</taxon>
        <taxon>Ascaridomorpha</taxon>
        <taxon>Ascaridoidea</taxon>
        <taxon>Ascarididae</taxon>
        <taxon>Ascaris</taxon>
    </lineage>
</organism>
<reference evidence="2" key="1">
    <citation type="submission" date="2017-02" db="UniProtKB">
        <authorList>
            <consortium name="WormBaseParasite"/>
        </authorList>
    </citation>
    <scope>IDENTIFICATION</scope>
</reference>
<proteinExistence type="predicted"/>
<sequence>MAAELPWGSLKFVPVSNIDYTVLPSQFAVKSLLYDLFGLFDRKLQNILDDEHPVRLVFFFDFQSFSLGEVVIDVLLID</sequence>
<dbReference type="Proteomes" id="UP000036681">
    <property type="component" value="Unplaced"/>
</dbReference>
<dbReference type="AlphaFoldDB" id="A0A0M3HEW3"/>
<evidence type="ECO:0000313" key="2">
    <source>
        <dbReference type="WBParaSite" id="ALUE_0000005001-mRNA-1"/>
    </source>
</evidence>
<name>A0A0M3HEW3_ASCLU</name>